<evidence type="ECO:0000256" key="3">
    <source>
        <dbReference type="RuleBase" id="RU361235"/>
    </source>
</evidence>
<evidence type="ECO:0000313" key="6">
    <source>
        <dbReference type="Proteomes" id="UP001480595"/>
    </source>
</evidence>
<proteinExistence type="inferred from homology"/>
<dbReference type="GeneID" id="92095562"/>
<feature type="chain" id="PRO_5045005175" description="Carboxylic ester hydrolase" evidence="3">
    <location>
        <begin position="18"/>
        <end position="345"/>
    </location>
</feature>
<accession>A0ABR1TRS8</accession>
<dbReference type="InterPro" id="IPR019826">
    <property type="entry name" value="Carboxylesterase_B_AS"/>
</dbReference>
<evidence type="ECO:0000259" key="4">
    <source>
        <dbReference type="Pfam" id="PF00135"/>
    </source>
</evidence>
<gene>
    <name evidence="5" type="ORF">PG994_011090</name>
</gene>
<keyword evidence="2 3" id="KW-0378">Hydrolase</keyword>
<reference evidence="5 6" key="1">
    <citation type="submission" date="2023-01" db="EMBL/GenBank/DDBJ databases">
        <title>Analysis of 21 Apiospora genomes using comparative genomics revels a genus with tremendous synthesis potential of carbohydrate active enzymes and secondary metabolites.</title>
        <authorList>
            <person name="Sorensen T."/>
        </authorList>
    </citation>
    <scope>NUCLEOTIDE SEQUENCE [LARGE SCALE GENOMIC DNA]</scope>
    <source>
        <strain evidence="5 6">CBS 135458</strain>
    </source>
</reference>
<comment type="caution">
    <text evidence="5">The sequence shown here is derived from an EMBL/GenBank/DDBJ whole genome shotgun (WGS) entry which is preliminary data.</text>
</comment>
<keyword evidence="6" id="KW-1185">Reference proteome</keyword>
<keyword evidence="3" id="KW-0732">Signal</keyword>
<dbReference type="RefSeq" id="XP_066711609.1">
    <property type="nucleotide sequence ID" value="XM_066862499.1"/>
</dbReference>
<dbReference type="InterPro" id="IPR050309">
    <property type="entry name" value="Type-B_Carboxylest/Lipase"/>
</dbReference>
<dbReference type="Gene3D" id="3.40.50.1820">
    <property type="entry name" value="alpha/beta hydrolase"/>
    <property type="match status" value="2"/>
</dbReference>
<evidence type="ECO:0000313" key="5">
    <source>
        <dbReference type="EMBL" id="KAK8049360.1"/>
    </source>
</evidence>
<sequence>MLASLAVQTLLVAAAAASPLVSKAGNDDDVPRVTIKNSTLVGVYSPGYDQDFFLGVPFSQLRIGDLRFRNPQPINESWDGERAAQKLPPACVGYGDCLYLNVVRPARASPAEPLPVLVWTYGGGFIQGSAADLRNNISFIADRSAELGQPIIGVTMNYRLSAWGFLASREVADGGDSNFGLRDQRMSLEWIRDNIAAFGGDPAKVTIWGQSAGCQGDGSAVGSSLRCLRALPFEKLNAVVNSSATLRTWGPLVDGDLIARSSHQQYLDGSYLRIPIIAGDNTAEGTAFAPKGINTTEQFRDDAYARKLLDAYPARSPDDCLPNLAPDYVPPAYPYGSQFRRVATA</sequence>
<organism evidence="5 6">
    <name type="scientific">Apiospora phragmitis</name>
    <dbReference type="NCBI Taxonomy" id="2905665"/>
    <lineage>
        <taxon>Eukaryota</taxon>
        <taxon>Fungi</taxon>
        <taxon>Dikarya</taxon>
        <taxon>Ascomycota</taxon>
        <taxon>Pezizomycotina</taxon>
        <taxon>Sordariomycetes</taxon>
        <taxon>Xylariomycetidae</taxon>
        <taxon>Amphisphaeriales</taxon>
        <taxon>Apiosporaceae</taxon>
        <taxon>Apiospora</taxon>
    </lineage>
</organism>
<dbReference type="InterPro" id="IPR029058">
    <property type="entry name" value="AB_hydrolase_fold"/>
</dbReference>
<dbReference type="Pfam" id="PF00135">
    <property type="entry name" value="COesterase"/>
    <property type="match status" value="1"/>
</dbReference>
<feature type="signal peptide" evidence="3">
    <location>
        <begin position="1"/>
        <end position="17"/>
    </location>
</feature>
<dbReference type="Proteomes" id="UP001480595">
    <property type="component" value="Unassembled WGS sequence"/>
</dbReference>
<dbReference type="InterPro" id="IPR002018">
    <property type="entry name" value="CarbesteraseB"/>
</dbReference>
<dbReference type="EMBL" id="JAQQWL010000011">
    <property type="protein sequence ID" value="KAK8049360.1"/>
    <property type="molecule type" value="Genomic_DNA"/>
</dbReference>
<comment type="similarity">
    <text evidence="1 3">Belongs to the type-B carboxylesterase/lipase family.</text>
</comment>
<protein>
    <recommendedName>
        <fullName evidence="3">Carboxylic ester hydrolase</fullName>
        <ecNumber evidence="3">3.1.1.-</ecNumber>
    </recommendedName>
</protein>
<dbReference type="PANTHER" id="PTHR11559">
    <property type="entry name" value="CARBOXYLESTERASE"/>
    <property type="match status" value="1"/>
</dbReference>
<dbReference type="PROSITE" id="PS00122">
    <property type="entry name" value="CARBOXYLESTERASE_B_1"/>
    <property type="match status" value="1"/>
</dbReference>
<evidence type="ECO:0000256" key="2">
    <source>
        <dbReference type="ARBA" id="ARBA00022801"/>
    </source>
</evidence>
<evidence type="ECO:0000256" key="1">
    <source>
        <dbReference type="ARBA" id="ARBA00005964"/>
    </source>
</evidence>
<dbReference type="EC" id="3.1.1.-" evidence="3"/>
<feature type="domain" description="Carboxylesterase type B" evidence="4">
    <location>
        <begin position="31"/>
        <end position="214"/>
    </location>
</feature>
<name>A0ABR1TRS8_9PEZI</name>
<dbReference type="SUPFAM" id="SSF53474">
    <property type="entry name" value="alpha/beta-Hydrolases"/>
    <property type="match status" value="1"/>
</dbReference>